<reference evidence="2" key="1">
    <citation type="submission" date="2015-08" db="EMBL/GenBank/DDBJ databases">
        <title>Fjat-14210 dsm16467.</title>
        <authorList>
            <person name="Liu B."/>
            <person name="Wang J."/>
            <person name="Zhu Y."/>
            <person name="Liu G."/>
            <person name="Chen Q."/>
            <person name="Chen Z."/>
            <person name="Lan J."/>
            <person name="Che J."/>
            <person name="Ge C."/>
            <person name="Shi H."/>
            <person name="Pan Z."/>
            <person name="Liu X."/>
        </authorList>
    </citation>
    <scope>NUCLEOTIDE SEQUENCE [LARGE SCALE GENOMIC DNA]</scope>
    <source>
        <strain evidence="2">DSM 16467</strain>
    </source>
</reference>
<organism evidence="1 2">
    <name type="scientific">Priestia koreensis</name>
    <dbReference type="NCBI Taxonomy" id="284581"/>
    <lineage>
        <taxon>Bacteria</taxon>
        <taxon>Bacillati</taxon>
        <taxon>Bacillota</taxon>
        <taxon>Bacilli</taxon>
        <taxon>Bacillales</taxon>
        <taxon>Bacillaceae</taxon>
        <taxon>Priestia</taxon>
    </lineage>
</organism>
<sequence length="124" mass="14430">MGSFFAGVIATFVTVPFLAFLLSYIVFRKVTKNNLRSFRISVDVTTIFLIGSVYHATYVIWGKSYLWAICLVLLLTAIMLFLLHWKYKQDIQLRRIWKGFWRVNFLLFTVGYAAFAIYGVVARI</sequence>
<evidence type="ECO:0008006" key="3">
    <source>
        <dbReference type="Google" id="ProtNLM"/>
    </source>
</evidence>
<dbReference type="STRING" id="284581.AMD01_20795"/>
<dbReference type="OrthoDB" id="2353183at2"/>
<comment type="caution">
    <text evidence="1">The sequence shown here is derived from an EMBL/GenBank/DDBJ whole genome shotgun (WGS) entry which is preliminary data.</text>
</comment>
<dbReference type="EMBL" id="LILC01000032">
    <property type="protein sequence ID" value="KOO40747.1"/>
    <property type="molecule type" value="Genomic_DNA"/>
</dbReference>
<proteinExistence type="predicted"/>
<dbReference type="InterPro" id="IPR024515">
    <property type="entry name" value="DUF3397"/>
</dbReference>
<dbReference type="Pfam" id="PF11877">
    <property type="entry name" value="DUF3397"/>
    <property type="match status" value="1"/>
</dbReference>
<dbReference type="PATRIC" id="fig|284581.3.peg.1487"/>
<dbReference type="InterPro" id="IPR016945">
    <property type="entry name" value="UCP030092"/>
</dbReference>
<accession>A0A0M0KQ47</accession>
<dbReference type="AlphaFoldDB" id="A0A0M0KQ47"/>
<protein>
    <recommendedName>
        <fullName evidence="3">DUF3397 domain-containing protein</fullName>
    </recommendedName>
</protein>
<evidence type="ECO:0000313" key="1">
    <source>
        <dbReference type="EMBL" id="KOO40747.1"/>
    </source>
</evidence>
<dbReference type="Proteomes" id="UP000037558">
    <property type="component" value="Unassembled WGS sequence"/>
</dbReference>
<gene>
    <name evidence="1" type="ORF">AMD01_20795</name>
</gene>
<keyword evidence="2" id="KW-1185">Reference proteome</keyword>
<dbReference type="PIRSF" id="PIRSF030092">
    <property type="entry name" value="UCP030092"/>
    <property type="match status" value="1"/>
</dbReference>
<name>A0A0M0KQ47_9BACI</name>
<evidence type="ECO:0000313" key="2">
    <source>
        <dbReference type="Proteomes" id="UP000037558"/>
    </source>
</evidence>